<organism evidence="2 3">
    <name type="scientific">Eumeta variegata</name>
    <name type="common">Bagworm moth</name>
    <name type="synonym">Eumeta japonica</name>
    <dbReference type="NCBI Taxonomy" id="151549"/>
    <lineage>
        <taxon>Eukaryota</taxon>
        <taxon>Metazoa</taxon>
        <taxon>Ecdysozoa</taxon>
        <taxon>Arthropoda</taxon>
        <taxon>Hexapoda</taxon>
        <taxon>Insecta</taxon>
        <taxon>Pterygota</taxon>
        <taxon>Neoptera</taxon>
        <taxon>Endopterygota</taxon>
        <taxon>Lepidoptera</taxon>
        <taxon>Glossata</taxon>
        <taxon>Ditrysia</taxon>
        <taxon>Tineoidea</taxon>
        <taxon>Psychidae</taxon>
        <taxon>Oiketicinae</taxon>
        <taxon>Eumeta</taxon>
    </lineage>
</organism>
<dbReference type="OrthoDB" id="1737200at2759"/>
<dbReference type="Proteomes" id="UP000299102">
    <property type="component" value="Unassembled WGS sequence"/>
</dbReference>
<gene>
    <name evidence="2" type="ORF">EVAR_14583_1</name>
</gene>
<evidence type="ECO:0000313" key="3">
    <source>
        <dbReference type="Proteomes" id="UP000299102"/>
    </source>
</evidence>
<accession>A0A4C1UVN9</accession>
<evidence type="ECO:0000313" key="2">
    <source>
        <dbReference type="EMBL" id="GBP30066.1"/>
    </source>
</evidence>
<proteinExistence type="predicted"/>
<dbReference type="EMBL" id="BGZK01000228">
    <property type="protein sequence ID" value="GBP30066.1"/>
    <property type="molecule type" value="Genomic_DNA"/>
</dbReference>
<comment type="caution">
    <text evidence="2">The sequence shown here is derived from an EMBL/GenBank/DDBJ whole genome shotgun (WGS) entry which is preliminary data.</text>
</comment>
<sequence>MQRSKGLLIDHRQQQRSREVRVQRRFGIAIAGGIDIKIESLTKLLTCRLCAAAVSLLLGRIGRNGHGSGREIASSELSLARSAQAERDNESCFFAGLKSEKGTTSGSWLTARKTPPGGGAAEGRRSPGGRPEVAPPRGQSKEEEIWINKEVAAVPNGGPQSRAHRRQILHSHGRRNEVAAPKTASVCGGLFVFENKKLST</sequence>
<dbReference type="AlphaFoldDB" id="A0A4C1UVN9"/>
<keyword evidence="3" id="KW-1185">Reference proteome</keyword>
<protein>
    <submittedName>
        <fullName evidence="2">Uncharacterized protein</fullName>
    </submittedName>
</protein>
<name>A0A4C1UVN9_EUMVA</name>
<evidence type="ECO:0000256" key="1">
    <source>
        <dbReference type="SAM" id="MobiDB-lite"/>
    </source>
</evidence>
<reference evidence="2 3" key="1">
    <citation type="journal article" date="2019" name="Commun. Biol.">
        <title>The bagworm genome reveals a unique fibroin gene that provides high tensile strength.</title>
        <authorList>
            <person name="Kono N."/>
            <person name="Nakamura H."/>
            <person name="Ohtoshi R."/>
            <person name="Tomita M."/>
            <person name="Numata K."/>
            <person name="Arakawa K."/>
        </authorList>
    </citation>
    <scope>NUCLEOTIDE SEQUENCE [LARGE SCALE GENOMIC DNA]</scope>
</reference>
<feature type="region of interest" description="Disordered" evidence="1">
    <location>
        <begin position="100"/>
        <end position="142"/>
    </location>
</feature>